<evidence type="ECO:0000313" key="2">
    <source>
        <dbReference type="EMBL" id="CTQ72831.1"/>
    </source>
</evidence>
<dbReference type="STRING" id="388408.LAX5112_03323"/>
<dbReference type="OrthoDB" id="6106486at2"/>
<reference evidence="3" key="1">
    <citation type="submission" date="2015-07" db="EMBL/GenBank/DDBJ databases">
        <authorList>
            <person name="Rodrigo-Torres Lidia"/>
            <person name="Arahal R.David."/>
        </authorList>
    </citation>
    <scope>NUCLEOTIDE SEQUENCE [LARGE SCALE GENOMIC DNA]</scope>
    <source>
        <strain evidence="3">CECT 5112</strain>
    </source>
</reference>
<organism evidence="2 3">
    <name type="scientific">Roseibium alexandrii</name>
    <dbReference type="NCBI Taxonomy" id="388408"/>
    <lineage>
        <taxon>Bacteria</taxon>
        <taxon>Pseudomonadati</taxon>
        <taxon>Pseudomonadota</taxon>
        <taxon>Alphaproteobacteria</taxon>
        <taxon>Hyphomicrobiales</taxon>
        <taxon>Stappiaceae</taxon>
        <taxon>Roseibium</taxon>
    </lineage>
</organism>
<accession>A0A0M7ADY2</accession>
<feature type="domain" description="DM13" evidence="1">
    <location>
        <begin position="51"/>
        <end position="156"/>
    </location>
</feature>
<evidence type="ECO:0000313" key="3">
    <source>
        <dbReference type="Proteomes" id="UP000053235"/>
    </source>
</evidence>
<dbReference type="Pfam" id="PF10517">
    <property type="entry name" value="DM13"/>
    <property type="match status" value="1"/>
</dbReference>
<keyword evidence="3" id="KW-1185">Reference proteome</keyword>
<name>A0A0M7ADY2_9HYPH</name>
<dbReference type="PROSITE" id="PS51549">
    <property type="entry name" value="DM13"/>
    <property type="match status" value="1"/>
</dbReference>
<dbReference type="EMBL" id="CXWD01000013">
    <property type="protein sequence ID" value="CTQ72831.1"/>
    <property type="molecule type" value="Genomic_DNA"/>
</dbReference>
<dbReference type="RefSeq" id="WP_055672741.1">
    <property type="nucleotide sequence ID" value="NZ_CXWD01000013.1"/>
</dbReference>
<dbReference type="AlphaFoldDB" id="A0A0M7ADY2"/>
<proteinExistence type="predicted"/>
<gene>
    <name evidence="2" type="ORF">LAX5112_03323</name>
</gene>
<evidence type="ECO:0000259" key="1">
    <source>
        <dbReference type="PROSITE" id="PS51549"/>
    </source>
</evidence>
<dbReference type="Proteomes" id="UP000053235">
    <property type="component" value="Unassembled WGS sequence"/>
</dbReference>
<sequence length="156" mass="16976">MIRWLVLLVSHGGMLAIGFALGVYFLPILTAPKGPDAAVLAEASQSAEYQAALTRDLKGSDFLHWGEGSISLSQDKIVHTGALSPGPDYKLYLVKEFVEDEAGFEAVRESAVQIADINTFEGFIADVPDGVNIEDYTTVLVWCEAFSEFITAAKYR</sequence>
<dbReference type="InterPro" id="IPR019545">
    <property type="entry name" value="DM13_domain"/>
</dbReference>
<protein>
    <submittedName>
        <fullName evidence="2">Electron transfer DM13</fullName>
    </submittedName>
</protein>